<dbReference type="OrthoDB" id="538768at2759"/>
<evidence type="ECO:0000313" key="3">
    <source>
        <dbReference type="EMBL" id="GIL69256.1"/>
    </source>
</evidence>
<feature type="region of interest" description="Disordered" evidence="1">
    <location>
        <begin position="30"/>
        <end position="77"/>
    </location>
</feature>
<dbReference type="Proteomes" id="UP000747110">
    <property type="component" value="Unassembled WGS sequence"/>
</dbReference>
<organism evidence="3 4">
    <name type="scientific">Volvox reticuliferus</name>
    <dbReference type="NCBI Taxonomy" id="1737510"/>
    <lineage>
        <taxon>Eukaryota</taxon>
        <taxon>Viridiplantae</taxon>
        <taxon>Chlorophyta</taxon>
        <taxon>core chlorophytes</taxon>
        <taxon>Chlorophyceae</taxon>
        <taxon>CS clade</taxon>
        <taxon>Chlamydomonadales</taxon>
        <taxon>Volvocaceae</taxon>
        <taxon>Volvox</taxon>
    </lineage>
</organism>
<evidence type="ECO:0000256" key="1">
    <source>
        <dbReference type="SAM" id="MobiDB-lite"/>
    </source>
</evidence>
<comment type="caution">
    <text evidence="3">The sequence shown here is derived from an EMBL/GenBank/DDBJ whole genome shotgun (WGS) entry which is preliminary data.</text>
</comment>
<reference evidence="3" key="1">
    <citation type="journal article" date="2021" name="Proc. Natl. Acad. Sci. U.S.A.">
        <title>Three genomes in the algal genus Volvox reveal the fate of a haploid sex-determining region after a transition to homothallism.</title>
        <authorList>
            <person name="Yamamoto K."/>
            <person name="Hamaji T."/>
            <person name="Kawai-Toyooka H."/>
            <person name="Matsuzaki R."/>
            <person name="Takahashi F."/>
            <person name="Nishimura Y."/>
            <person name="Kawachi M."/>
            <person name="Noguchi H."/>
            <person name="Minakuchi Y."/>
            <person name="Umen J.G."/>
            <person name="Toyoda A."/>
            <person name="Nozaki H."/>
        </authorList>
    </citation>
    <scope>NUCLEOTIDE SEQUENCE</scope>
    <source>
        <strain evidence="3">NIES-3786</strain>
    </source>
</reference>
<evidence type="ECO:0000313" key="4">
    <source>
        <dbReference type="Proteomes" id="UP000747110"/>
    </source>
</evidence>
<sequence length="145" mass="16059">MMTTMFTSLMFLQQIAMALQQVPQAQTTFVPATEQPEASAVQQAGPSSPPQPAPPPDPTPVNAPTREQSRNKMQWTSSSPACIGNGVIQSKILILAVKTCNLKPLQIKITLPSKFHRPLCHHLQHHCLSPLQHLTPPSHDCYRFY</sequence>
<accession>A0A8J4FEY1</accession>
<dbReference type="AlphaFoldDB" id="A0A8J4FEY1"/>
<evidence type="ECO:0000256" key="2">
    <source>
        <dbReference type="SAM" id="SignalP"/>
    </source>
</evidence>
<gene>
    <name evidence="3" type="ORF">Vretifemale_213</name>
</gene>
<feature type="chain" id="PRO_5035144767" evidence="2">
    <location>
        <begin position="21"/>
        <end position="145"/>
    </location>
</feature>
<feature type="signal peptide" evidence="2">
    <location>
        <begin position="1"/>
        <end position="20"/>
    </location>
</feature>
<keyword evidence="2" id="KW-0732">Signal</keyword>
<keyword evidence="4" id="KW-1185">Reference proteome</keyword>
<feature type="compositionally biased region" description="Pro residues" evidence="1">
    <location>
        <begin position="47"/>
        <end position="61"/>
    </location>
</feature>
<name>A0A8J4FEY1_9CHLO</name>
<proteinExistence type="predicted"/>
<protein>
    <submittedName>
        <fullName evidence="3">Uncharacterized protein</fullName>
    </submittedName>
</protein>
<dbReference type="EMBL" id="BNCP01000001">
    <property type="protein sequence ID" value="GIL69256.1"/>
    <property type="molecule type" value="Genomic_DNA"/>
</dbReference>